<evidence type="ECO:0000313" key="7">
    <source>
        <dbReference type="EMBL" id="MDR6269669.1"/>
    </source>
</evidence>
<dbReference type="InterPro" id="IPR037171">
    <property type="entry name" value="NagB/RpiA_transferase-like"/>
</dbReference>
<feature type="region of interest" description="Disordered" evidence="5">
    <location>
        <begin position="310"/>
        <end position="331"/>
    </location>
</feature>
<dbReference type="InterPro" id="IPR007324">
    <property type="entry name" value="Sugar-bd_dom_put"/>
</dbReference>
<feature type="domain" description="Sugar-binding" evidence="6">
    <location>
        <begin position="69"/>
        <end position="308"/>
    </location>
</feature>
<name>A0ABU1JBY7_9MICC</name>
<dbReference type="GO" id="GO:0003677">
    <property type="term" value="F:DNA binding"/>
    <property type="evidence" value="ECO:0007669"/>
    <property type="project" value="UniProtKB-KW"/>
</dbReference>
<keyword evidence="2" id="KW-0805">Transcription regulation</keyword>
<dbReference type="InterPro" id="IPR036388">
    <property type="entry name" value="WH-like_DNA-bd_sf"/>
</dbReference>
<keyword evidence="4" id="KW-0804">Transcription</keyword>
<evidence type="ECO:0000256" key="3">
    <source>
        <dbReference type="ARBA" id="ARBA00023125"/>
    </source>
</evidence>
<dbReference type="PANTHER" id="PTHR34294:SF1">
    <property type="entry name" value="TRANSCRIPTIONAL REGULATOR LSRR"/>
    <property type="match status" value="1"/>
</dbReference>
<reference evidence="7 8" key="1">
    <citation type="submission" date="2023-07" db="EMBL/GenBank/DDBJ databases">
        <title>Sequencing the genomes of 1000 actinobacteria strains.</title>
        <authorList>
            <person name="Klenk H.-P."/>
        </authorList>
    </citation>
    <scope>NUCLEOTIDE SEQUENCE [LARGE SCALE GENOMIC DNA]</scope>
    <source>
        <strain evidence="7 8">DSM 14555</strain>
    </source>
</reference>
<gene>
    <name evidence="7" type="ORF">JOE69_001907</name>
</gene>
<dbReference type="SUPFAM" id="SSF100950">
    <property type="entry name" value="NagB/RpiA/CoA transferase-like"/>
    <property type="match status" value="1"/>
</dbReference>
<dbReference type="Pfam" id="PF04198">
    <property type="entry name" value="Sugar-bind"/>
    <property type="match status" value="1"/>
</dbReference>
<evidence type="ECO:0000256" key="5">
    <source>
        <dbReference type="SAM" id="MobiDB-lite"/>
    </source>
</evidence>
<dbReference type="InterPro" id="IPR051054">
    <property type="entry name" value="SorC_transcr_regulators"/>
</dbReference>
<dbReference type="EMBL" id="JAVDQF010000001">
    <property type="protein sequence ID" value="MDR6269669.1"/>
    <property type="molecule type" value="Genomic_DNA"/>
</dbReference>
<dbReference type="RefSeq" id="WP_309798172.1">
    <property type="nucleotide sequence ID" value="NZ_BAAAHY010000005.1"/>
</dbReference>
<keyword evidence="3 7" id="KW-0238">DNA-binding</keyword>
<sequence>MTAIQPDHEELLALIGKEYYLDNLSKVDIAQRYGISRFQVARYLDEAREEGIVRIEVRFPGSAGAVDPARLAERLGITRVVVVRSHNDEVLQRDLLAQAVAAELMAATRSGMTVGVSWSRTLDVAARHVTRLPKCDVVQLAGALPGTGNSNPLELIQRLGRVSEGQVWPLWAPLVVDSAQTAAGLRQQPEISTALTKADSLDLAAIAIGAWSPGLSTVWDRVDNLVRQAGIAAGAVAECSGRLVDARGESVRSELEGRVLAVTLAQLKRTPAVIAVAQGAARAAAVRAAIAAGIVSTLVADEELAAALSSGANAAEEPGHPDRAGLSGGAG</sequence>
<comment type="caution">
    <text evidence="7">The sequence shown here is derived from an EMBL/GenBank/DDBJ whole genome shotgun (WGS) entry which is preliminary data.</text>
</comment>
<accession>A0ABU1JBY7</accession>
<keyword evidence="8" id="KW-1185">Reference proteome</keyword>
<evidence type="ECO:0000256" key="2">
    <source>
        <dbReference type="ARBA" id="ARBA00023015"/>
    </source>
</evidence>
<dbReference type="PANTHER" id="PTHR34294">
    <property type="entry name" value="TRANSCRIPTIONAL REGULATOR-RELATED"/>
    <property type="match status" value="1"/>
</dbReference>
<proteinExistence type="inferred from homology"/>
<evidence type="ECO:0000256" key="4">
    <source>
        <dbReference type="ARBA" id="ARBA00023163"/>
    </source>
</evidence>
<evidence type="ECO:0000259" key="6">
    <source>
        <dbReference type="Pfam" id="PF04198"/>
    </source>
</evidence>
<dbReference type="Gene3D" id="3.40.50.1360">
    <property type="match status" value="1"/>
</dbReference>
<evidence type="ECO:0000313" key="8">
    <source>
        <dbReference type="Proteomes" id="UP001185069"/>
    </source>
</evidence>
<comment type="similarity">
    <text evidence="1">Belongs to the SorC transcriptional regulatory family.</text>
</comment>
<organism evidence="7 8">
    <name type="scientific">Arthrobacter russicus</name>
    <dbReference type="NCBI Taxonomy" id="172040"/>
    <lineage>
        <taxon>Bacteria</taxon>
        <taxon>Bacillati</taxon>
        <taxon>Actinomycetota</taxon>
        <taxon>Actinomycetes</taxon>
        <taxon>Micrococcales</taxon>
        <taxon>Micrococcaceae</taxon>
        <taxon>Arthrobacter</taxon>
    </lineage>
</organism>
<protein>
    <submittedName>
        <fullName evidence="7">DNA-binding transcriptional regulator LsrR (DeoR family)</fullName>
    </submittedName>
</protein>
<dbReference type="Gene3D" id="1.10.10.10">
    <property type="entry name" value="Winged helix-like DNA-binding domain superfamily/Winged helix DNA-binding domain"/>
    <property type="match status" value="1"/>
</dbReference>
<dbReference type="Proteomes" id="UP001185069">
    <property type="component" value="Unassembled WGS sequence"/>
</dbReference>
<evidence type="ECO:0000256" key="1">
    <source>
        <dbReference type="ARBA" id="ARBA00010466"/>
    </source>
</evidence>